<dbReference type="EMBL" id="JAXCLX010000001">
    <property type="protein sequence ID" value="MDY0872156.1"/>
    <property type="molecule type" value="Genomic_DNA"/>
</dbReference>
<protein>
    <recommendedName>
        <fullName evidence="3">PAS domain-containing protein</fullName>
    </recommendedName>
</protein>
<dbReference type="RefSeq" id="WP_320500573.1">
    <property type="nucleotide sequence ID" value="NZ_JAXCLX010000001.1"/>
</dbReference>
<organism evidence="1 2">
    <name type="scientific">Dongia rigui</name>
    <dbReference type="NCBI Taxonomy" id="940149"/>
    <lineage>
        <taxon>Bacteria</taxon>
        <taxon>Pseudomonadati</taxon>
        <taxon>Pseudomonadota</taxon>
        <taxon>Alphaproteobacteria</taxon>
        <taxon>Rhodospirillales</taxon>
        <taxon>Dongiaceae</taxon>
        <taxon>Dongia</taxon>
    </lineage>
</organism>
<keyword evidence="2" id="KW-1185">Reference proteome</keyword>
<evidence type="ECO:0000313" key="1">
    <source>
        <dbReference type="EMBL" id="MDY0872156.1"/>
    </source>
</evidence>
<dbReference type="Proteomes" id="UP001271769">
    <property type="component" value="Unassembled WGS sequence"/>
</dbReference>
<name>A0ABU5DXV6_9PROT</name>
<sequence>MTGFINYLDHKDPRIRAISETWLRLKGEAPFPVFDAAALAAFAPFKDRLAVVEIREEPGRKRPRYFVAADGPQIAAELGFDLTGRYLDEVTEMPEFQTMLESDYDTVRTSRAPRAYAEEHHLDGMLRQISGIQLPFGADGQKVDHILEVTYRLDQAAPST</sequence>
<evidence type="ECO:0000313" key="2">
    <source>
        <dbReference type="Proteomes" id="UP001271769"/>
    </source>
</evidence>
<evidence type="ECO:0008006" key="3">
    <source>
        <dbReference type="Google" id="ProtNLM"/>
    </source>
</evidence>
<gene>
    <name evidence="1" type="ORF">SMD31_09485</name>
</gene>
<accession>A0ABU5DXV6</accession>
<reference evidence="1 2" key="1">
    <citation type="journal article" date="2013" name="Antonie Van Leeuwenhoek">
        <title>Dongia rigui sp. nov., isolated from freshwater of a large wetland in Korea.</title>
        <authorList>
            <person name="Baik K.S."/>
            <person name="Hwang Y.M."/>
            <person name="Choi J.S."/>
            <person name="Kwon J."/>
            <person name="Seong C.N."/>
        </authorList>
    </citation>
    <scope>NUCLEOTIDE SEQUENCE [LARGE SCALE GENOMIC DNA]</scope>
    <source>
        <strain evidence="1 2">04SU4-P</strain>
    </source>
</reference>
<comment type="caution">
    <text evidence="1">The sequence shown here is derived from an EMBL/GenBank/DDBJ whole genome shotgun (WGS) entry which is preliminary data.</text>
</comment>
<proteinExistence type="predicted"/>